<dbReference type="RefSeq" id="WP_047911296.1">
    <property type="nucleotide sequence ID" value="NZ_CP118101.1"/>
</dbReference>
<dbReference type="InterPro" id="IPR001387">
    <property type="entry name" value="Cro/C1-type_HTH"/>
</dbReference>
<dbReference type="Proteomes" id="UP001221519">
    <property type="component" value="Chromosome"/>
</dbReference>
<evidence type="ECO:0000313" key="4">
    <source>
        <dbReference type="EMBL" id="WDH82453.1"/>
    </source>
</evidence>
<dbReference type="PANTHER" id="PTHR36432:SF4">
    <property type="entry name" value="TRANSITION STATE REGULATOR ABH-RELATED"/>
    <property type="match status" value="1"/>
</dbReference>
<name>A0AAX3MYK9_9BACL</name>
<evidence type="ECO:0000313" key="7">
    <source>
        <dbReference type="Proteomes" id="UP001221519"/>
    </source>
</evidence>
<protein>
    <submittedName>
        <fullName evidence="4">AbrB/MazE/SpoVT family DNA-binding domain-containing protein</fullName>
    </submittedName>
</protein>
<keyword evidence="1 4" id="KW-0238">DNA-binding</keyword>
<dbReference type="InterPro" id="IPR037914">
    <property type="entry name" value="SpoVT-AbrB_sf"/>
</dbReference>
<dbReference type="GO" id="GO:0003677">
    <property type="term" value="F:DNA binding"/>
    <property type="evidence" value="ECO:0007669"/>
    <property type="project" value="UniProtKB-UniRule"/>
</dbReference>
<evidence type="ECO:0000256" key="1">
    <source>
        <dbReference type="PROSITE-ProRule" id="PRU01076"/>
    </source>
</evidence>
<dbReference type="InterPro" id="IPR052731">
    <property type="entry name" value="B_subtilis_Trans_State_Reg"/>
</dbReference>
<dbReference type="Pfam" id="PF04014">
    <property type="entry name" value="MazE_antitoxin"/>
    <property type="match status" value="1"/>
</dbReference>
<proteinExistence type="predicted"/>
<feature type="region of interest" description="Disordered" evidence="2">
    <location>
        <begin position="85"/>
        <end position="113"/>
    </location>
</feature>
<accession>A0AAX3MYK9</accession>
<evidence type="ECO:0000256" key="2">
    <source>
        <dbReference type="SAM" id="MobiDB-lite"/>
    </source>
</evidence>
<organism evidence="4 6">
    <name type="scientific">Paenibacillus urinalis</name>
    <dbReference type="NCBI Taxonomy" id="521520"/>
    <lineage>
        <taxon>Bacteria</taxon>
        <taxon>Bacillati</taxon>
        <taxon>Bacillota</taxon>
        <taxon>Bacilli</taxon>
        <taxon>Bacillales</taxon>
        <taxon>Paenibacillaceae</taxon>
        <taxon>Paenibacillus</taxon>
    </lineage>
</organism>
<dbReference type="NCBIfam" id="TIGR01439">
    <property type="entry name" value="lp_hng_hel_AbrB"/>
    <property type="match status" value="1"/>
</dbReference>
<sequence length="178" mass="20334">MKRTGMKRALDRLGRIVLPKEMRDTMEIDIGDPLEFFIEGKELILRKYKSTLCIFCGNVDTEMYFKEQFICKSCAQELKFTDHSVDTPESDRQGSTNSNQEHRLSPFSDPKYAGSSAVHKHLYSTGSDEFARDVRPKTAQMLRRMKEIIEGNPGISQNQIAEKLGISQGRVSQLKKLL</sequence>
<dbReference type="EMBL" id="CP118108">
    <property type="protein sequence ID" value="WDI02201.1"/>
    <property type="molecule type" value="Genomic_DNA"/>
</dbReference>
<dbReference type="Gene3D" id="1.10.260.40">
    <property type="entry name" value="lambda repressor-like DNA-binding domains"/>
    <property type="match status" value="1"/>
</dbReference>
<feature type="domain" description="SpoVT-AbrB" evidence="3">
    <location>
        <begin position="5"/>
        <end position="50"/>
    </location>
</feature>
<dbReference type="InterPro" id="IPR010982">
    <property type="entry name" value="Lambda_DNA-bd_dom_sf"/>
</dbReference>
<keyword evidence="7" id="KW-1185">Reference proteome</keyword>
<evidence type="ECO:0000313" key="5">
    <source>
        <dbReference type="EMBL" id="WDI02201.1"/>
    </source>
</evidence>
<dbReference type="Pfam" id="PF13412">
    <property type="entry name" value="HTH_24"/>
    <property type="match status" value="1"/>
</dbReference>
<dbReference type="InterPro" id="IPR007159">
    <property type="entry name" value="SpoVT-AbrB_dom"/>
</dbReference>
<dbReference type="SMART" id="SM00966">
    <property type="entry name" value="SpoVT_AbrB"/>
    <property type="match status" value="1"/>
</dbReference>
<dbReference type="Proteomes" id="UP001220962">
    <property type="component" value="Chromosome"/>
</dbReference>
<dbReference type="CDD" id="cd00093">
    <property type="entry name" value="HTH_XRE"/>
    <property type="match status" value="1"/>
</dbReference>
<reference evidence="4 7" key="1">
    <citation type="submission" date="2023-02" db="EMBL/GenBank/DDBJ databases">
        <title>Pathogen: clinical or host-associated sample.</title>
        <authorList>
            <person name="Hergert J."/>
            <person name="Casey R."/>
            <person name="Wagner J."/>
            <person name="Young E.L."/>
            <person name="Oakeson K.F."/>
        </authorList>
    </citation>
    <scope>NUCLEOTIDE SEQUENCE</scope>
    <source>
        <strain evidence="5 7">2022CK-00829</strain>
        <strain evidence="4">2022CK-00830</strain>
    </source>
</reference>
<evidence type="ECO:0000259" key="3">
    <source>
        <dbReference type="PROSITE" id="PS51740"/>
    </source>
</evidence>
<dbReference type="SUPFAM" id="SSF89447">
    <property type="entry name" value="AbrB/MazE/MraZ-like"/>
    <property type="match status" value="1"/>
</dbReference>
<dbReference type="EMBL" id="CP118101">
    <property type="protein sequence ID" value="WDH82453.1"/>
    <property type="molecule type" value="Genomic_DNA"/>
</dbReference>
<dbReference type="Gene3D" id="2.10.260.10">
    <property type="match status" value="1"/>
</dbReference>
<evidence type="ECO:0000313" key="6">
    <source>
        <dbReference type="Proteomes" id="UP001220962"/>
    </source>
</evidence>
<dbReference type="PROSITE" id="PS51740">
    <property type="entry name" value="SPOVT_ABRB"/>
    <property type="match status" value="1"/>
</dbReference>
<dbReference type="AlphaFoldDB" id="A0AAX3MYK9"/>
<gene>
    <name evidence="4" type="ORF">PUW23_23910</name>
    <name evidence="5" type="ORF">PUW25_23905</name>
</gene>
<dbReference type="PANTHER" id="PTHR36432">
    <property type="match status" value="1"/>
</dbReference>